<evidence type="ECO:0000256" key="7">
    <source>
        <dbReference type="PROSITE-ProRule" id="PRU01091"/>
    </source>
</evidence>
<dbReference type="KEGG" id="saqt:GJV85_00530"/>
<dbReference type="PROSITE" id="PS51755">
    <property type="entry name" value="OMPR_PHOB"/>
    <property type="match status" value="1"/>
</dbReference>
<feature type="DNA-binding region" description="OmpR/PhoB-type" evidence="7">
    <location>
        <begin position="122"/>
        <end position="216"/>
    </location>
</feature>
<feature type="domain" description="Response regulatory" evidence="8">
    <location>
        <begin position="3"/>
        <end position="117"/>
    </location>
</feature>
<evidence type="ECO:0000256" key="3">
    <source>
        <dbReference type="ARBA" id="ARBA00023015"/>
    </source>
</evidence>
<dbReference type="PANTHER" id="PTHR48111">
    <property type="entry name" value="REGULATOR OF RPOS"/>
    <property type="match status" value="1"/>
</dbReference>
<dbReference type="GO" id="GO:0032993">
    <property type="term" value="C:protein-DNA complex"/>
    <property type="evidence" value="ECO:0007669"/>
    <property type="project" value="TreeGrafter"/>
</dbReference>
<dbReference type="RefSeq" id="WP_207561943.1">
    <property type="nucleotide sequence ID" value="NZ_CP046072.1"/>
</dbReference>
<dbReference type="SMART" id="SM00448">
    <property type="entry name" value="REC"/>
    <property type="match status" value="1"/>
</dbReference>
<dbReference type="GO" id="GO:0005829">
    <property type="term" value="C:cytosol"/>
    <property type="evidence" value="ECO:0007669"/>
    <property type="project" value="TreeGrafter"/>
</dbReference>
<keyword evidence="3" id="KW-0805">Transcription regulation</keyword>
<keyword evidence="1 6" id="KW-0597">Phosphoprotein</keyword>
<dbReference type="SUPFAM" id="SSF52172">
    <property type="entry name" value="CheY-like"/>
    <property type="match status" value="1"/>
</dbReference>
<keyword evidence="4 7" id="KW-0238">DNA-binding</keyword>
<dbReference type="Gene3D" id="1.10.10.10">
    <property type="entry name" value="Winged helix-like DNA-binding domain superfamily/Winged helix DNA-binding domain"/>
    <property type="match status" value="1"/>
</dbReference>
<dbReference type="PROSITE" id="PS50110">
    <property type="entry name" value="RESPONSE_REGULATORY"/>
    <property type="match status" value="1"/>
</dbReference>
<evidence type="ECO:0000256" key="6">
    <source>
        <dbReference type="PROSITE-ProRule" id="PRU00169"/>
    </source>
</evidence>
<evidence type="ECO:0000259" key="8">
    <source>
        <dbReference type="PROSITE" id="PS50110"/>
    </source>
</evidence>
<dbReference type="Gene3D" id="6.10.250.690">
    <property type="match status" value="1"/>
</dbReference>
<evidence type="ECO:0000256" key="2">
    <source>
        <dbReference type="ARBA" id="ARBA00023012"/>
    </source>
</evidence>
<protein>
    <submittedName>
        <fullName evidence="10">Response regulator</fullName>
    </submittedName>
</protein>
<dbReference type="Pfam" id="PF00486">
    <property type="entry name" value="Trans_reg_C"/>
    <property type="match status" value="1"/>
</dbReference>
<dbReference type="InterPro" id="IPR039420">
    <property type="entry name" value="WalR-like"/>
</dbReference>
<keyword evidence="2" id="KW-0902">Two-component regulatory system</keyword>
<dbReference type="Proteomes" id="UP000671852">
    <property type="component" value="Chromosome"/>
</dbReference>
<dbReference type="SMART" id="SM00862">
    <property type="entry name" value="Trans_reg_C"/>
    <property type="match status" value="1"/>
</dbReference>
<gene>
    <name evidence="10" type="ORF">GJV85_00530</name>
</gene>
<feature type="domain" description="OmpR/PhoB-type" evidence="9">
    <location>
        <begin position="122"/>
        <end position="216"/>
    </location>
</feature>
<evidence type="ECO:0000256" key="1">
    <source>
        <dbReference type="ARBA" id="ARBA00022553"/>
    </source>
</evidence>
<dbReference type="InterPro" id="IPR036388">
    <property type="entry name" value="WH-like_DNA-bd_sf"/>
</dbReference>
<dbReference type="CDD" id="cd00383">
    <property type="entry name" value="trans_reg_C"/>
    <property type="match status" value="1"/>
</dbReference>
<evidence type="ECO:0000256" key="5">
    <source>
        <dbReference type="ARBA" id="ARBA00023163"/>
    </source>
</evidence>
<proteinExistence type="predicted"/>
<sequence>MRRILYLEDDPKLAQIVVEYLSRFYQVDHLSHLEDLNRRVEHFNYDVAIIDRNLHGEDIGLKAIEIIHKKDATTGVIVTSSYSSVDDKIDGLSLGADDYLEKPFNIRELEARIAVLLRRKLPTNIELNGMKFDTESRQIEYDGKVILLSQKENEILFYLLENANKVFSAQDLIYAIYSHPDDILPNTITVTVGKIRKKLPVEIIKTFKTRGYMIEVR</sequence>
<dbReference type="GO" id="GO:0000976">
    <property type="term" value="F:transcription cis-regulatory region binding"/>
    <property type="evidence" value="ECO:0007669"/>
    <property type="project" value="TreeGrafter"/>
</dbReference>
<dbReference type="Gene3D" id="3.40.50.2300">
    <property type="match status" value="1"/>
</dbReference>
<evidence type="ECO:0000313" key="10">
    <source>
        <dbReference type="EMBL" id="QSZ40665.1"/>
    </source>
</evidence>
<accession>A0A975AY78</accession>
<evidence type="ECO:0000256" key="4">
    <source>
        <dbReference type="ARBA" id="ARBA00023125"/>
    </source>
</evidence>
<dbReference type="EMBL" id="CP046072">
    <property type="protein sequence ID" value="QSZ40665.1"/>
    <property type="molecule type" value="Genomic_DNA"/>
</dbReference>
<name>A0A975AY78_9BACT</name>
<evidence type="ECO:0000259" key="9">
    <source>
        <dbReference type="PROSITE" id="PS51755"/>
    </source>
</evidence>
<keyword evidence="11" id="KW-1185">Reference proteome</keyword>
<evidence type="ECO:0000313" key="11">
    <source>
        <dbReference type="Proteomes" id="UP000671852"/>
    </source>
</evidence>
<dbReference type="PANTHER" id="PTHR48111:SF1">
    <property type="entry name" value="TWO-COMPONENT RESPONSE REGULATOR ORR33"/>
    <property type="match status" value="1"/>
</dbReference>
<dbReference type="InterPro" id="IPR001867">
    <property type="entry name" value="OmpR/PhoB-type_DNA-bd"/>
</dbReference>
<keyword evidence="5" id="KW-0804">Transcription</keyword>
<dbReference type="Pfam" id="PF00072">
    <property type="entry name" value="Response_reg"/>
    <property type="match status" value="1"/>
</dbReference>
<reference evidence="10" key="2">
    <citation type="submission" date="2021-04" db="EMBL/GenBank/DDBJ databases">
        <title>Isolation and characterization of a novel species of the genus Sulfurimonas.</title>
        <authorList>
            <person name="Fukui M."/>
        </authorList>
    </citation>
    <scope>NUCLEOTIDE SEQUENCE</scope>
    <source>
        <strain evidence="10">H1576</strain>
    </source>
</reference>
<dbReference type="InterPro" id="IPR001789">
    <property type="entry name" value="Sig_transdc_resp-reg_receiver"/>
</dbReference>
<feature type="modified residue" description="4-aspartylphosphate" evidence="6">
    <location>
        <position position="51"/>
    </location>
</feature>
<dbReference type="InterPro" id="IPR011006">
    <property type="entry name" value="CheY-like_superfamily"/>
</dbReference>
<dbReference type="GO" id="GO:0006355">
    <property type="term" value="P:regulation of DNA-templated transcription"/>
    <property type="evidence" value="ECO:0007669"/>
    <property type="project" value="InterPro"/>
</dbReference>
<reference evidence="10" key="1">
    <citation type="submission" date="2019-11" db="EMBL/GenBank/DDBJ databases">
        <authorList>
            <person name="Kojima H."/>
        </authorList>
    </citation>
    <scope>NUCLEOTIDE SEQUENCE</scope>
    <source>
        <strain evidence="10">H1576</strain>
    </source>
</reference>
<dbReference type="AlphaFoldDB" id="A0A975AY78"/>
<dbReference type="GO" id="GO:0000156">
    <property type="term" value="F:phosphorelay response regulator activity"/>
    <property type="evidence" value="ECO:0007669"/>
    <property type="project" value="TreeGrafter"/>
</dbReference>
<organism evidence="10 11">
    <name type="scientific">Sulfurimonas aquatica</name>
    <dbReference type="NCBI Taxonomy" id="2672570"/>
    <lineage>
        <taxon>Bacteria</taxon>
        <taxon>Pseudomonadati</taxon>
        <taxon>Campylobacterota</taxon>
        <taxon>Epsilonproteobacteria</taxon>
        <taxon>Campylobacterales</taxon>
        <taxon>Sulfurimonadaceae</taxon>
        <taxon>Sulfurimonas</taxon>
    </lineage>
</organism>